<sequence>MRKRLARAGHERSQYAKKIRGRKAKLYHKKRYAEKVEMRKLLRQHEEKQQTGTVEEPDKGVVPAYLLDRRQQTSGTVLSSMIKQKRKEKAVSYFFFDFRKIE</sequence>
<organism evidence="1 2">
    <name type="scientific">Gongylonema pulchrum</name>
    <dbReference type="NCBI Taxonomy" id="637853"/>
    <lineage>
        <taxon>Eukaryota</taxon>
        <taxon>Metazoa</taxon>
        <taxon>Ecdysozoa</taxon>
        <taxon>Nematoda</taxon>
        <taxon>Chromadorea</taxon>
        <taxon>Rhabditida</taxon>
        <taxon>Spirurina</taxon>
        <taxon>Spiruromorpha</taxon>
        <taxon>Spiruroidea</taxon>
        <taxon>Gongylonematidae</taxon>
        <taxon>Gongylonema</taxon>
    </lineage>
</organism>
<dbReference type="InterPro" id="IPR039411">
    <property type="entry name" value="NSA2_fam"/>
</dbReference>
<dbReference type="Proteomes" id="UP000271098">
    <property type="component" value="Unassembled WGS sequence"/>
</dbReference>
<accession>A0A3P6QYX5</accession>
<name>A0A3P6QYX5_9BILA</name>
<evidence type="ECO:0000313" key="2">
    <source>
        <dbReference type="Proteomes" id="UP000271098"/>
    </source>
</evidence>
<dbReference type="AlphaFoldDB" id="A0A3P6QYX5"/>
<dbReference type="OrthoDB" id="1847590at2759"/>
<evidence type="ECO:0000313" key="1">
    <source>
        <dbReference type="EMBL" id="VDK54139.1"/>
    </source>
</evidence>
<reference evidence="1 2" key="1">
    <citation type="submission" date="2018-11" db="EMBL/GenBank/DDBJ databases">
        <authorList>
            <consortium name="Pathogen Informatics"/>
        </authorList>
    </citation>
    <scope>NUCLEOTIDE SEQUENCE [LARGE SCALE GENOMIC DNA]</scope>
</reference>
<protein>
    <submittedName>
        <fullName evidence="1">Uncharacterized protein</fullName>
    </submittedName>
</protein>
<dbReference type="EMBL" id="UYRT01014570">
    <property type="protein sequence ID" value="VDK54139.1"/>
    <property type="molecule type" value="Genomic_DNA"/>
</dbReference>
<proteinExistence type="predicted"/>
<dbReference type="PANTHER" id="PTHR12642">
    <property type="entry name" value="RIBOSOME BIOGENESIS PROTEIN NSA2 HOMOLOG"/>
    <property type="match status" value="1"/>
</dbReference>
<gene>
    <name evidence="1" type="ORF">GPUH_LOCUS6291</name>
</gene>
<keyword evidence="2" id="KW-1185">Reference proteome</keyword>